<feature type="compositionally biased region" description="Polar residues" evidence="1">
    <location>
        <begin position="537"/>
        <end position="546"/>
    </location>
</feature>
<feature type="compositionally biased region" description="Polar residues" evidence="1">
    <location>
        <begin position="824"/>
        <end position="840"/>
    </location>
</feature>
<evidence type="ECO:0000313" key="4">
    <source>
        <dbReference type="Proteomes" id="UP000803884"/>
    </source>
</evidence>
<dbReference type="AlphaFoldDB" id="A0AB34KGY7"/>
<feature type="region of interest" description="Disordered" evidence="1">
    <location>
        <begin position="634"/>
        <end position="654"/>
    </location>
</feature>
<dbReference type="Proteomes" id="UP000803884">
    <property type="component" value="Unassembled WGS sequence"/>
</dbReference>
<name>A0AB34KGY7_9PEZI</name>
<evidence type="ECO:0000313" key="3">
    <source>
        <dbReference type="EMBL" id="KAL1584189.1"/>
    </source>
</evidence>
<dbReference type="GeneID" id="96008717"/>
<feature type="compositionally biased region" description="Basic and acidic residues" evidence="1">
    <location>
        <begin position="745"/>
        <end position="756"/>
    </location>
</feature>
<gene>
    <name evidence="3" type="ORF">WHR41_07274</name>
</gene>
<reference evidence="3 4" key="1">
    <citation type="journal article" date="2020" name="Microbiol. Resour. Announc.">
        <title>Draft Genome Sequence of a Cladosporium Species Isolated from the Mesophotic Ascidian Didemnum maculosum.</title>
        <authorList>
            <person name="Gioti A."/>
            <person name="Siaperas R."/>
            <person name="Nikolaivits E."/>
            <person name="Le Goff G."/>
            <person name="Ouazzani J."/>
            <person name="Kotoulas G."/>
            <person name="Topakas E."/>
        </authorList>
    </citation>
    <scope>NUCLEOTIDE SEQUENCE [LARGE SCALE GENOMIC DNA]</scope>
    <source>
        <strain evidence="3 4">TM138-S3</strain>
    </source>
</reference>
<feature type="compositionally biased region" description="Polar residues" evidence="1">
    <location>
        <begin position="634"/>
        <end position="650"/>
    </location>
</feature>
<accession>A0AB34KGY7</accession>
<feature type="region of interest" description="Disordered" evidence="1">
    <location>
        <begin position="533"/>
        <end position="575"/>
    </location>
</feature>
<proteinExistence type="predicted"/>
<feature type="region of interest" description="Disordered" evidence="1">
    <location>
        <begin position="1"/>
        <end position="150"/>
    </location>
</feature>
<evidence type="ECO:0000259" key="2">
    <source>
        <dbReference type="PROSITE" id="PS50097"/>
    </source>
</evidence>
<feature type="region of interest" description="Disordered" evidence="1">
    <location>
        <begin position="725"/>
        <end position="876"/>
    </location>
</feature>
<dbReference type="PANTHER" id="PTHR47369">
    <property type="entry name" value="BTB/POZ DOMAIN-CONTAINING PROTEIN"/>
    <property type="match status" value="1"/>
</dbReference>
<dbReference type="RefSeq" id="XP_069227295.1">
    <property type="nucleotide sequence ID" value="XM_069375879.1"/>
</dbReference>
<comment type="caution">
    <text evidence="3">The sequence shown here is derived from an EMBL/GenBank/DDBJ whole genome shotgun (WGS) entry which is preliminary data.</text>
</comment>
<feature type="compositionally biased region" description="Basic and acidic residues" evidence="1">
    <location>
        <begin position="106"/>
        <end position="130"/>
    </location>
</feature>
<dbReference type="PANTHER" id="PTHR47369:SF1">
    <property type="entry name" value="BTB_POZ DOMAIN-CONTAINING PROTEIN"/>
    <property type="match status" value="1"/>
</dbReference>
<dbReference type="EMBL" id="JAAQHG020000028">
    <property type="protein sequence ID" value="KAL1584189.1"/>
    <property type="molecule type" value="Genomic_DNA"/>
</dbReference>
<feature type="compositionally biased region" description="Polar residues" evidence="1">
    <location>
        <begin position="799"/>
        <end position="814"/>
    </location>
</feature>
<dbReference type="Gene3D" id="3.30.710.10">
    <property type="entry name" value="Potassium Channel Kv1.1, Chain A"/>
    <property type="match status" value="1"/>
</dbReference>
<feature type="domain" description="BTB" evidence="2">
    <location>
        <begin position="211"/>
        <end position="275"/>
    </location>
</feature>
<protein>
    <recommendedName>
        <fullName evidence="2">BTB domain-containing protein</fullName>
    </recommendedName>
</protein>
<dbReference type="SMART" id="SM00225">
    <property type="entry name" value="BTB"/>
    <property type="match status" value="1"/>
</dbReference>
<sequence>MDGRLFAADEDDDEHTPVRERPTSSYWTPGSIPAEPSDPQDRPDNARQYSLPRSIYTPDNGSIFGSGGSNLPQRPTLNVRAPSANAILDPTPHSAGASLPSANSAARRERRYEDEVRATVDRRRIPTVEKDADDPSAAPSASVGHERQRSSTLTTLSRLFAVQAATSPEASRESSFMHHGKQAGYTRQMHGGTAALPEHLYIRGLLQGKHSDITVHAFGKEYKLHRLVLDRSPFFATALSEPWLEANSKEMTVRPEEIDASITQHSFELALRRLYGCPSVAEEDSHAIGLFATGCWLEMLDVIDSSVESMLRQMNTETLAPLINLVTKNYYGKSGDKILASAKAMLCRYGWRMPLRCWDGIPADVVREIVGGDGFFVEGEWERWILAKRILDRRLKARALEAGLVQPGTRKKVAKAPPIMGMMAVRFDAVARRAAPAAFSHGIPDSMTKYISLYTHPTVEPLLVLLDEGIHYIHLDFEQLQYLRRTKDVMGLPVMPDKVVSNALWQQMELRQRVMNARDTDLELGLSIQATEDESTFDSQSAANSTKGKHRAASSSAFDHDLEQGEDDFDSQSWDGTGRPRKFWIPSSDCNIVMGGNAEPFIATSGINPIQRAARLSATIQPEDLTWASDFATSTTAAQPRPSTSDSGSTDMPPPAVSYTHLPPFRFSADFPAPRLLKERKRVYSRTVFYAGSLWNIYIQKVASARSNKQLGVYLHRAKERETEEAVFGSGSGGTRATNLGGGHVEGRIGRLEREMVAGSDPRRRHRQRDSIGEDIRLEGEDSSGSAGEADPNRDPAAGSSTDPSRYSLLSHQVASHHHRKTGQTDVLASSSPTTASFANAPTSDSDSDSDLDRPPRNPSSPSLARAASKPALPPYVDARPTIRTYFKIYSPSRGGRMLSVYESAPDRFNFSQSWGWKSSTLMLDDGMLAGDEGEQQVGVLDVPGHEEAGAGREGGEKVGDGRLRFMVVIGNI</sequence>
<dbReference type="SUPFAM" id="SSF54695">
    <property type="entry name" value="POZ domain"/>
    <property type="match status" value="1"/>
</dbReference>
<dbReference type="PROSITE" id="PS50097">
    <property type="entry name" value="BTB"/>
    <property type="match status" value="1"/>
</dbReference>
<dbReference type="InterPro" id="IPR000210">
    <property type="entry name" value="BTB/POZ_dom"/>
</dbReference>
<keyword evidence="4" id="KW-1185">Reference proteome</keyword>
<evidence type="ECO:0000256" key="1">
    <source>
        <dbReference type="SAM" id="MobiDB-lite"/>
    </source>
</evidence>
<dbReference type="InterPro" id="IPR011333">
    <property type="entry name" value="SKP1/BTB/POZ_sf"/>
</dbReference>
<organism evidence="3 4">
    <name type="scientific">Cladosporium halotolerans</name>
    <dbReference type="NCBI Taxonomy" id="1052096"/>
    <lineage>
        <taxon>Eukaryota</taxon>
        <taxon>Fungi</taxon>
        <taxon>Dikarya</taxon>
        <taxon>Ascomycota</taxon>
        <taxon>Pezizomycotina</taxon>
        <taxon>Dothideomycetes</taxon>
        <taxon>Dothideomycetidae</taxon>
        <taxon>Cladosporiales</taxon>
        <taxon>Cladosporiaceae</taxon>
        <taxon>Cladosporium</taxon>
    </lineage>
</organism>
<feature type="compositionally biased region" description="Basic and acidic residues" evidence="1">
    <location>
        <begin position="769"/>
        <end position="780"/>
    </location>
</feature>
<feature type="compositionally biased region" description="Gly residues" evidence="1">
    <location>
        <begin position="730"/>
        <end position="744"/>
    </location>
</feature>
<feature type="compositionally biased region" description="Low complexity" evidence="1">
    <location>
        <begin position="860"/>
        <end position="871"/>
    </location>
</feature>